<evidence type="ECO:0000256" key="1">
    <source>
        <dbReference type="SAM" id="SignalP"/>
    </source>
</evidence>
<dbReference type="Proteomes" id="UP000286997">
    <property type="component" value="Unassembled WGS sequence"/>
</dbReference>
<gene>
    <name evidence="2" type="ORF">EOE48_25965</name>
</gene>
<keyword evidence="1" id="KW-0732">Signal</keyword>
<evidence type="ECO:0000313" key="2">
    <source>
        <dbReference type="EMBL" id="RVU13807.1"/>
    </source>
</evidence>
<evidence type="ECO:0000313" key="3">
    <source>
        <dbReference type="Proteomes" id="UP000286997"/>
    </source>
</evidence>
<comment type="caution">
    <text evidence="2">The sequence shown here is derived from an EMBL/GenBank/DDBJ whole genome shotgun (WGS) entry which is preliminary data.</text>
</comment>
<feature type="chain" id="PRO_5019285180" evidence="1">
    <location>
        <begin position="24"/>
        <end position="110"/>
    </location>
</feature>
<sequence length="110" mass="11295">MRRTRAALCALGLLAGFALPAAAAETTGPAAARTEKTFLIPSSDGYGVADCLASTGGECGQVVADAWCESQGFSRAVSFGVAAKDEYTGAIETPSVPRPAERPVRITCKE</sequence>
<dbReference type="RefSeq" id="WP_127733781.1">
    <property type="nucleotide sequence ID" value="NZ_SACP01000041.1"/>
</dbReference>
<dbReference type="EMBL" id="SACP01000041">
    <property type="protein sequence ID" value="RVU13807.1"/>
    <property type="molecule type" value="Genomic_DNA"/>
</dbReference>
<accession>A0A437NUY4</accession>
<reference evidence="2 3" key="1">
    <citation type="submission" date="2019-01" db="EMBL/GenBank/DDBJ databases">
        <authorList>
            <person name="Chen W.-M."/>
        </authorList>
    </citation>
    <scope>NUCLEOTIDE SEQUENCE [LARGE SCALE GENOMIC DNA]</scope>
    <source>
        <strain evidence="2 3">TER-1</strain>
    </source>
</reference>
<dbReference type="OrthoDB" id="9150143at2"/>
<proteinExistence type="predicted"/>
<dbReference type="AlphaFoldDB" id="A0A437NUY4"/>
<keyword evidence="3" id="KW-1185">Reference proteome</keyword>
<name>A0A437NUY4_9HYPH</name>
<feature type="signal peptide" evidence="1">
    <location>
        <begin position="1"/>
        <end position="23"/>
    </location>
</feature>
<organism evidence="2 3">
    <name type="scientific">Methylobacterium oryzihabitans</name>
    <dbReference type="NCBI Taxonomy" id="2499852"/>
    <lineage>
        <taxon>Bacteria</taxon>
        <taxon>Pseudomonadati</taxon>
        <taxon>Pseudomonadota</taxon>
        <taxon>Alphaproteobacteria</taxon>
        <taxon>Hyphomicrobiales</taxon>
        <taxon>Methylobacteriaceae</taxon>
        <taxon>Methylobacterium</taxon>
    </lineage>
</organism>
<protein>
    <submittedName>
        <fullName evidence="2">Uncharacterized protein</fullName>
    </submittedName>
</protein>